<organism evidence="9 10">
    <name type="scientific">Streptomyces tubbatahanensis</name>
    <dbReference type="NCBI Taxonomy" id="2923272"/>
    <lineage>
        <taxon>Bacteria</taxon>
        <taxon>Bacillati</taxon>
        <taxon>Actinomycetota</taxon>
        <taxon>Actinomycetes</taxon>
        <taxon>Kitasatosporales</taxon>
        <taxon>Streptomycetaceae</taxon>
        <taxon>Streptomyces</taxon>
    </lineage>
</organism>
<feature type="transmembrane region" description="Helical" evidence="8">
    <location>
        <begin position="161"/>
        <end position="183"/>
    </location>
</feature>
<keyword evidence="4 8" id="KW-0812">Transmembrane</keyword>
<dbReference type="RefSeq" id="WP_242748854.1">
    <property type="nucleotide sequence ID" value="NZ_CP093846.1"/>
</dbReference>
<dbReference type="InterPro" id="IPR036259">
    <property type="entry name" value="MFS_trans_sf"/>
</dbReference>
<evidence type="ECO:0000313" key="10">
    <source>
        <dbReference type="Proteomes" id="UP001202244"/>
    </source>
</evidence>
<evidence type="ECO:0000256" key="8">
    <source>
        <dbReference type="SAM" id="Phobius"/>
    </source>
</evidence>
<protein>
    <submittedName>
        <fullName evidence="9">MFS transporter</fullName>
    </submittedName>
</protein>
<dbReference type="PANTHER" id="PTHR23522:SF4">
    <property type="entry name" value="NUCLEOSIDE PERMEASE NUPG-RELATED"/>
    <property type="match status" value="1"/>
</dbReference>
<gene>
    <name evidence="9" type="ORF">MMF93_01730</name>
</gene>
<evidence type="ECO:0000256" key="2">
    <source>
        <dbReference type="ARBA" id="ARBA00022448"/>
    </source>
</evidence>
<comment type="subcellular location">
    <subcellularLocation>
        <location evidence="1">Cell membrane</location>
        <topology evidence="1">Multi-pass membrane protein</topology>
    </subcellularLocation>
</comment>
<keyword evidence="3" id="KW-1003">Cell membrane</keyword>
<proteinExistence type="predicted"/>
<dbReference type="Gene3D" id="1.20.1250.20">
    <property type="entry name" value="MFS general substrate transporter like domains"/>
    <property type="match status" value="2"/>
</dbReference>
<accession>A0ABY3XLP7</accession>
<feature type="transmembrane region" description="Helical" evidence="8">
    <location>
        <begin position="98"/>
        <end position="114"/>
    </location>
</feature>
<feature type="transmembrane region" description="Helical" evidence="8">
    <location>
        <begin position="73"/>
        <end position="92"/>
    </location>
</feature>
<evidence type="ECO:0000256" key="5">
    <source>
        <dbReference type="ARBA" id="ARBA00022989"/>
    </source>
</evidence>
<feature type="transmembrane region" description="Helical" evidence="8">
    <location>
        <begin position="298"/>
        <end position="322"/>
    </location>
</feature>
<dbReference type="SUPFAM" id="SSF103473">
    <property type="entry name" value="MFS general substrate transporter"/>
    <property type="match status" value="1"/>
</dbReference>
<feature type="region of interest" description="Disordered" evidence="7">
    <location>
        <begin position="402"/>
        <end position="427"/>
    </location>
</feature>
<keyword evidence="6 8" id="KW-0472">Membrane</keyword>
<feature type="transmembrane region" description="Helical" evidence="8">
    <location>
        <begin position="41"/>
        <end position="61"/>
    </location>
</feature>
<evidence type="ECO:0000313" key="9">
    <source>
        <dbReference type="EMBL" id="UNS95328.1"/>
    </source>
</evidence>
<evidence type="ECO:0000256" key="3">
    <source>
        <dbReference type="ARBA" id="ARBA00022475"/>
    </source>
</evidence>
<keyword evidence="5 8" id="KW-1133">Transmembrane helix</keyword>
<keyword evidence="2" id="KW-0813">Transport</keyword>
<sequence length="427" mass="45566">MQRIAHLYPRLGLMMMLEFLVFGSWYPTIGLVLSKNGLGDLIGLVFVFSSVAAVVSPMFIGALADRFFPAQKVFGALHLAGAGLLFCLPHAVRSGNENLFLSLLFVFTLFFQPTQAMPNNITFAHLGDRHDVFPYIRALGTGSWIVSGLVIGQAGLSASPVIFYVTAGWSVLLGLYAFTLPATPPQQRNVRFKLGDVIGSGAFTLFRRRDFRVLMGCMLLISLPISIYNAYGSTYLSVAGISDVASVMSLGQACELLFVLVLPVMLRTIGYRGVLITGLACWVVRCGLFLAMGEGPHWLAFVVVGMHGACNDFFMITACMYVDRMVSPSLTAQAQALVFFMSIGVGQGLGSLIAGFLYDQAVGVGSAPSLSDWNTLWAVAGAVSVLAFAVFAALFREGGLAARPQAPAPDAPETGAETGSEALPSAR</sequence>
<evidence type="ECO:0000256" key="4">
    <source>
        <dbReference type="ARBA" id="ARBA00022692"/>
    </source>
</evidence>
<feature type="transmembrane region" description="Helical" evidence="8">
    <location>
        <begin position="213"/>
        <end position="232"/>
    </location>
</feature>
<feature type="transmembrane region" description="Helical" evidence="8">
    <location>
        <begin position="7"/>
        <end position="29"/>
    </location>
</feature>
<feature type="transmembrane region" description="Helical" evidence="8">
    <location>
        <begin position="376"/>
        <end position="395"/>
    </location>
</feature>
<evidence type="ECO:0000256" key="1">
    <source>
        <dbReference type="ARBA" id="ARBA00004651"/>
    </source>
</evidence>
<reference evidence="9 10" key="1">
    <citation type="journal article" date="2023" name="Microbiol. Spectr.">
        <title>Synergy between Genome Mining, Metabolomics, and Bioinformatics Uncovers Antibacterial Chlorinated Carbazole Alkaloids and Their Biosynthetic Gene Cluster from Streptomyces tubbatahanensis sp. nov., a Novel Actinomycete Isolated from Sulu Sea, Philippines.</title>
        <authorList>
            <person name="Tenebro C.P."/>
            <person name="Trono D.J.V.L."/>
            <person name="Balida L.A.P."/>
            <person name="Bayog L.K.A."/>
            <person name="Bruna J.R."/>
            <person name="Sabido E.M."/>
            <person name="Caspe D.P.C."/>
            <person name="de Los Santos E.L.C."/>
            <person name="Saludes J.P."/>
            <person name="Dalisay D.S."/>
        </authorList>
    </citation>
    <scope>NUCLEOTIDE SEQUENCE [LARGE SCALE GENOMIC DNA]</scope>
    <source>
        <strain evidence="9 10">DSD3025</strain>
    </source>
</reference>
<dbReference type="EMBL" id="CP093846">
    <property type="protein sequence ID" value="UNS95328.1"/>
    <property type="molecule type" value="Genomic_DNA"/>
</dbReference>
<dbReference type="Pfam" id="PF03825">
    <property type="entry name" value="Nuc_H_symport"/>
    <property type="match status" value="1"/>
</dbReference>
<dbReference type="PANTHER" id="PTHR23522">
    <property type="entry name" value="BLL5896 PROTEIN"/>
    <property type="match status" value="1"/>
</dbReference>
<feature type="transmembrane region" description="Helical" evidence="8">
    <location>
        <begin position="334"/>
        <end position="356"/>
    </location>
</feature>
<keyword evidence="10" id="KW-1185">Reference proteome</keyword>
<dbReference type="Proteomes" id="UP001202244">
    <property type="component" value="Chromosome"/>
</dbReference>
<evidence type="ECO:0000256" key="7">
    <source>
        <dbReference type="SAM" id="MobiDB-lite"/>
    </source>
</evidence>
<feature type="transmembrane region" description="Helical" evidence="8">
    <location>
        <begin position="244"/>
        <end position="266"/>
    </location>
</feature>
<feature type="transmembrane region" description="Helical" evidence="8">
    <location>
        <begin position="273"/>
        <end position="292"/>
    </location>
</feature>
<evidence type="ECO:0000256" key="6">
    <source>
        <dbReference type="ARBA" id="ARBA00023136"/>
    </source>
</evidence>
<name>A0ABY3XLP7_9ACTN</name>
<dbReference type="InterPro" id="IPR004740">
    <property type="entry name" value="Nuc_H_symport"/>
</dbReference>